<keyword evidence="3" id="KW-1185">Reference proteome</keyword>
<gene>
    <name evidence="2" type="ORF">PG999_002539</name>
</gene>
<evidence type="ECO:0000313" key="3">
    <source>
        <dbReference type="Proteomes" id="UP001392437"/>
    </source>
</evidence>
<protein>
    <submittedName>
        <fullName evidence="2">Uncharacterized protein</fullName>
    </submittedName>
</protein>
<evidence type="ECO:0000256" key="1">
    <source>
        <dbReference type="SAM" id="MobiDB-lite"/>
    </source>
</evidence>
<evidence type="ECO:0000313" key="2">
    <source>
        <dbReference type="EMBL" id="KAK8130159.1"/>
    </source>
</evidence>
<dbReference type="EMBL" id="JAQQWP010000002">
    <property type="protein sequence ID" value="KAK8130159.1"/>
    <property type="molecule type" value="Genomic_DNA"/>
</dbReference>
<name>A0AAW0R8L9_9PEZI</name>
<comment type="caution">
    <text evidence="2">The sequence shown here is derived from an EMBL/GenBank/DDBJ whole genome shotgun (WGS) entry which is preliminary data.</text>
</comment>
<feature type="region of interest" description="Disordered" evidence="1">
    <location>
        <begin position="1"/>
        <end position="84"/>
    </location>
</feature>
<dbReference type="Proteomes" id="UP001392437">
    <property type="component" value="Unassembled WGS sequence"/>
</dbReference>
<proteinExistence type="predicted"/>
<dbReference type="AlphaFoldDB" id="A0AAW0R8L9"/>
<dbReference type="PANTHER" id="PTHR42345:SF1">
    <property type="entry name" value="VTC DOMAIN-CONTAINING PROTEIN"/>
    <property type="match status" value="1"/>
</dbReference>
<organism evidence="2 3">
    <name type="scientific">Apiospora kogelbergensis</name>
    <dbReference type="NCBI Taxonomy" id="1337665"/>
    <lineage>
        <taxon>Eukaryota</taxon>
        <taxon>Fungi</taxon>
        <taxon>Dikarya</taxon>
        <taxon>Ascomycota</taxon>
        <taxon>Pezizomycotina</taxon>
        <taxon>Sordariomycetes</taxon>
        <taxon>Xylariomycetidae</taxon>
        <taxon>Amphisphaeriales</taxon>
        <taxon>Apiosporaceae</taxon>
        <taxon>Apiospora</taxon>
    </lineage>
</organism>
<feature type="compositionally biased region" description="Basic and acidic residues" evidence="1">
    <location>
        <begin position="51"/>
        <end position="64"/>
    </location>
</feature>
<accession>A0AAW0R8L9</accession>
<sequence>MNDEKKGFWAGLRRSMKPPLRRVSEGDAVVRRRVSKDPELPSARRRPRRATPRDSKGKGREDANGHSYESSPLSEWPPPGISSREELSLGHAMELISRGVPAHRGHKRPIPHRPEQYYALYATTAGNKGEETDAANAHDSMTQLMTARIQGSSAPAYPWDTLEQPSYAFGIGSRPGTITLNQWACLSSMIPPVMELRDPGISPREVTLAHIFERLKELETGLEDDNDQLMYKNLYKRLLKDPDKVVSPHRSMDRQITDLIMVLSRPDWLDFTLPKNQVVTKFIFDTDPASHTQYLKFFHQLLLSLELDLRINSSMHNDGAKSKLMESIPPKIQWNLALSRRWKDNVRIEAYGKRADEVQLRFKLRKRQGRMLKRFAQMMKWPNLGDTLDALKKRTVDASALDISSHTMAFFSGLVLPGPTFPFLIMNSLVDIDPDEDTDSLALLTHLHPHCGFQYRNSYTYWSSSSIVGKVIAPTCLEVAGWIGPAQPCADLGSSQIARIRSRRPRHCITAEDVTSMSERSDPPRTASGVKEYELLTPYVKDDVDAVRVKLLSLRRLPEHHQDRGPRWFEASIQFTIDGTSWPLQLTYDVSFINAWPCSEGPHPLFFDYVYTEWKVDEIIHLQDWGKLAGLNERSANSTPVGGSKPFRPPMIPDDDEERVLVIEAFGAKDNEVLARAWCSHWGHSAVVADINKTCMACAIREAYAATLTVVILVEDAYDVHE</sequence>
<reference evidence="2 3" key="1">
    <citation type="submission" date="2023-01" db="EMBL/GenBank/DDBJ databases">
        <title>Analysis of 21 Apiospora genomes using comparative genomics revels a genus with tremendous synthesis potential of carbohydrate active enzymes and secondary metabolites.</title>
        <authorList>
            <person name="Sorensen T."/>
        </authorList>
    </citation>
    <scope>NUCLEOTIDE SEQUENCE [LARGE SCALE GENOMIC DNA]</scope>
    <source>
        <strain evidence="2 3">CBS 117206</strain>
    </source>
</reference>
<feature type="compositionally biased region" description="Basic and acidic residues" evidence="1">
    <location>
        <begin position="22"/>
        <end position="39"/>
    </location>
</feature>
<dbReference type="PANTHER" id="PTHR42345">
    <property type="entry name" value="TPR_REGION DOMAIN-CONTAINING PROTEIN"/>
    <property type="match status" value="1"/>
</dbReference>